<feature type="compositionally biased region" description="Polar residues" evidence="1">
    <location>
        <begin position="962"/>
        <end position="971"/>
    </location>
</feature>
<keyword evidence="2" id="KW-0812">Transmembrane</keyword>
<feature type="region of interest" description="Disordered" evidence="1">
    <location>
        <begin position="1"/>
        <end position="39"/>
    </location>
</feature>
<reference evidence="3 4" key="2">
    <citation type="journal article" date="2008" name="Nature">
        <title>The Phaeodactylum genome reveals the evolutionary history of diatom genomes.</title>
        <authorList>
            <person name="Bowler C."/>
            <person name="Allen A.E."/>
            <person name="Badger J.H."/>
            <person name="Grimwood J."/>
            <person name="Jabbari K."/>
            <person name="Kuo A."/>
            <person name="Maheswari U."/>
            <person name="Martens C."/>
            <person name="Maumus F."/>
            <person name="Otillar R.P."/>
            <person name="Rayko E."/>
            <person name="Salamov A."/>
            <person name="Vandepoele K."/>
            <person name="Beszteri B."/>
            <person name="Gruber A."/>
            <person name="Heijde M."/>
            <person name="Katinka M."/>
            <person name="Mock T."/>
            <person name="Valentin K."/>
            <person name="Verret F."/>
            <person name="Berges J.A."/>
            <person name="Brownlee C."/>
            <person name="Cadoret J.P."/>
            <person name="Chiovitti A."/>
            <person name="Choi C.J."/>
            <person name="Coesel S."/>
            <person name="De Martino A."/>
            <person name="Detter J.C."/>
            <person name="Durkin C."/>
            <person name="Falciatore A."/>
            <person name="Fournet J."/>
            <person name="Haruta M."/>
            <person name="Huysman M.J."/>
            <person name="Jenkins B.D."/>
            <person name="Jiroutova K."/>
            <person name="Jorgensen R.E."/>
            <person name="Joubert Y."/>
            <person name="Kaplan A."/>
            <person name="Kroger N."/>
            <person name="Kroth P.G."/>
            <person name="La Roche J."/>
            <person name="Lindquist E."/>
            <person name="Lommer M."/>
            <person name="Martin-Jezequel V."/>
            <person name="Lopez P.J."/>
            <person name="Lucas S."/>
            <person name="Mangogna M."/>
            <person name="McGinnis K."/>
            <person name="Medlin L.K."/>
            <person name="Montsant A."/>
            <person name="Oudot-Le Secq M.P."/>
            <person name="Napoli C."/>
            <person name="Obornik M."/>
            <person name="Parker M.S."/>
            <person name="Petit J.L."/>
            <person name="Porcel B.M."/>
            <person name="Poulsen N."/>
            <person name="Robison M."/>
            <person name="Rychlewski L."/>
            <person name="Rynearson T.A."/>
            <person name="Schmutz J."/>
            <person name="Shapiro H."/>
            <person name="Siaut M."/>
            <person name="Stanley M."/>
            <person name="Sussman M.R."/>
            <person name="Taylor A.R."/>
            <person name="Vardi A."/>
            <person name="von Dassow P."/>
            <person name="Vyverman W."/>
            <person name="Willis A."/>
            <person name="Wyrwicz L.S."/>
            <person name="Rokhsar D.S."/>
            <person name="Weissenbach J."/>
            <person name="Armbrust E.V."/>
            <person name="Green B.R."/>
            <person name="Van de Peer Y."/>
            <person name="Grigoriev I.V."/>
        </authorList>
    </citation>
    <scope>NUCLEOTIDE SEQUENCE [LARGE SCALE GENOMIC DNA]</scope>
    <source>
        <strain evidence="3 4">CCMP1335</strain>
    </source>
</reference>
<feature type="compositionally biased region" description="Polar residues" evidence="1">
    <location>
        <begin position="823"/>
        <end position="839"/>
    </location>
</feature>
<feature type="region of interest" description="Disordered" evidence="1">
    <location>
        <begin position="745"/>
        <end position="776"/>
    </location>
</feature>
<feature type="transmembrane region" description="Helical" evidence="2">
    <location>
        <begin position="1350"/>
        <end position="1370"/>
    </location>
</feature>
<proteinExistence type="predicted"/>
<feature type="compositionally biased region" description="Basic and acidic residues" evidence="1">
    <location>
        <begin position="399"/>
        <end position="410"/>
    </location>
</feature>
<feature type="compositionally biased region" description="Polar residues" evidence="1">
    <location>
        <begin position="174"/>
        <end position="183"/>
    </location>
</feature>
<evidence type="ECO:0000313" key="3">
    <source>
        <dbReference type="EMBL" id="EED87671.1"/>
    </source>
</evidence>
<feature type="compositionally biased region" description="Basic residues" evidence="1">
    <location>
        <begin position="27"/>
        <end position="37"/>
    </location>
</feature>
<feature type="compositionally biased region" description="Low complexity" evidence="1">
    <location>
        <begin position="745"/>
        <end position="759"/>
    </location>
</feature>
<feature type="compositionally biased region" description="Basic and acidic residues" evidence="1">
    <location>
        <begin position="261"/>
        <end position="284"/>
    </location>
</feature>
<feature type="compositionally biased region" description="Basic residues" evidence="1">
    <location>
        <begin position="297"/>
        <end position="307"/>
    </location>
</feature>
<feature type="region of interest" description="Disordered" evidence="1">
    <location>
        <begin position="1056"/>
        <end position="1084"/>
    </location>
</feature>
<reference evidence="3 4" key="1">
    <citation type="journal article" date="2004" name="Science">
        <title>The genome of the diatom Thalassiosira pseudonana: ecology, evolution, and metabolism.</title>
        <authorList>
            <person name="Armbrust E.V."/>
            <person name="Berges J.A."/>
            <person name="Bowler C."/>
            <person name="Green B.R."/>
            <person name="Martinez D."/>
            <person name="Putnam N.H."/>
            <person name="Zhou S."/>
            <person name="Allen A.E."/>
            <person name="Apt K.E."/>
            <person name="Bechner M."/>
            <person name="Brzezinski M.A."/>
            <person name="Chaal B.K."/>
            <person name="Chiovitti A."/>
            <person name="Davis A.K."/>
            <person name="Demarest M.S."/>
            <person name="Detter J.C."/>
            <person name="Glavina T."/>
            <person name="Goodstein D."/>
            <person name="Hadi M.Z."/>
            <person name="Hellsten U."/>
            <person name="Hildebrand M."/>
            <person name="Jenkins B.D."/>
            <person name="Jurka J."/>
            <person name="Kapitonov V.V."/>
            <person name="Kroger N."/>
            <person name="Lau W.W."/>
            <person name="Lane T.W."/>
            <person name="Larimer F.W."/>
            <person name="Lippmeier J.C."/>
            <person name="Lucas S."/>
            <person name="Medina M."/>
            <person name="Montsant A."/>
            <person name="Obornik M."/>
            <person name="Parker M.S."/>
            <person name="Palenik B."/>
            <person name="Pazour G.J."/>
            <person name="Richardson P.M."/>
            <person name="Rynearson T.A."/>
            <person name="Saito M.A."/>
            <person name="Schwartz D.C."/>
            <person name="Thamatrakoln K."/>
            <person name="Valentin K."/>
            <person name="Vardi A."/>
            <person name="Wilkerson F.P."/>
            <person name="Rokhsar D.S."/>
        </authorList>
    </citation>
    <scope>NUCLEOTIDE SEQUENCE [LARGE SCALE GENOMIC DNA]</scope>
    <source>
        <strain evidence="3 4">CCMP1335</strain>
    </source>
</reference>
<evidence type="ECO:0000256" key="1">
    <source>
        <dbReference type="SAM" id="MobiDB-lite"/>
    </source>
</evidence>
<evidence type="ECO:0000256" key="2">
    <source>
        <dbReference type="SAM" id="Phobius"/>
    </source>
</evidence>
<evidence type="ECO:0000313" key="4">
    <source>
        <dbReference type="Proteomes" id="UP000001449"/>
    </source>
</evidence>
<feature type="region of interest" description="Disordered" evidence="1">
    <location>
        <begin position="895"/>
        <end position="1005"/>
    </location>
</feature>
<protein>
    <submittedName>
        <fullName evidence="3">Uncharacterized protein</fullName>
    </submittedName>
</protein>
<organism evidence="3 4">
    <name type="scientific">Thalassiosira pseudonana</name>
    <name type="common">Marine diatom</name>
    <name type="synonym">Cyclotella nana</name>
    <dbReference type="NCBI Taxonomy" id="35128"/>
    <lineage>
        <taxon>Eukaryota</taxon>
        <taxon>Sar</taxon>
        <taxon>Stramenopiles</taxon>
        <taxon>Ochrophyta</taxon>
        <taxon>Bacillariophyta</taxon>
        <taxon>Coscinodiscophyceae</taxon>
        <taxon>Thalassiosirophycidae</taxon>
        <taxon>Thalassiosirales</taxon>
        <taxon>Thalassiosiraceae</taxon>
        <taxon>Thalassiosira</taxon>
    </lineage>
</organism>
<dbReference type="HOGENOM" id="CLU_253759_0_0_1"/>
<accession>B8CFQ7</accession>
<feature type="compositionally biased region" description="Basic and acidic residues" evidence="1">
    <location>
        <begin position="189"/>
        <end position="198"/>
    </location>
</feature>
<feature type="compositionally biased region" description="Polar residues" evidence="1">
    <location>
        <begin position="899"/>
        <end position="908"/>
    </location>
</feature>
<feature type="region of interest" description="Disordered" evidence="1">
    <location>
        <begin position="375"/>
        <end position="428"/>
    </location>
</feature>
<feature type="region of interest" description="Disordered" evidence="1">
    <location>
        <begin position="121"/>
        <end position="321"/>
    </location>
</feature>
<dbReference type="KEGG" id="tps:THAPSDRAFT_25750"/>
<keyword evidence="4" id="KW-1185">Reference proteome</keyword>
<feature type="compositionally biased region" description="Basic and acidic residues" evidence="1">
    <location>
        <begin position="242"/>
        <end position="253"/>
    </location>
</feature>
<feature type="compositionally biased region" description="Polar residues" evidence="1">
    <location>
        <begin position="993"/>
        <end position="1004"/>
    </location>
</feature>
<keyword evidence="2" id="KW-0472">Membrane</keyword>
<dbReference type="Proteomes" id="UP000001449">
    <property type="component" value="Chromosome 22"/>
</dbReference>
<name>B8CFQ7_THAPS</name>
<feature type="compositionally biased region" description="Basic and acidic residues" evidence="1">
    <location>
        <begin position="308"/>
        <end position="320"/>
    </location>
</feature>
<feature type="compositionally biased region" description="Low complexity" evidence="1">
    <location>
        <begin position="152"/>
        <end position="166"/>
    </location>
</feature>
<feature type="compositionally biased region" description="Polar residues" evidence="1">
    <location>
        <begin position="918"/>
        <end position="927"/>
    </location>
</feature>
<feature type="compositionally biased region" description="Basic residues" evidence="1">
    <location>
        <begin position="1073"/>
        <end position="1084"/>
    </location>
</feature>
<feature type="compositionally biased region" description="Polar residues" evidence="1">
    <location>
        <begin position="219"/>
        <end position="240"/>
    </location>
</feature>
<feature type="compositionally biased region" description="Polar residues" evidence="1">
    <location>
        <begin position="1"/>
        <end position="26"/>
    </location>
</feature>
<dbReference type="InParanoid" id="B8CFQ7"/>
<dbReference type="RefSeq" id="XP_002294891.1">
    <property type="nucleotide sequence ID" value="XM_002294855.1"/>
</dbReference>
<dbReference type="EMBL" id="CM000653">
    <property type="protein sequence ID" value="EED87671.1"/>
    <property type="molecule type" value="Genomic_DNA"/>
</dbReference>
<keyword evidence="2" id="KW-1133">Transmembrane helix</keyword>
<dbReference type="GeneID" id="7443907"/>
<dbReference type="PaxDb" id="35128-Thaps25750"/>
<feature type="region of interest" description="Disordered" evidence="1">
    <location>
        <begin position="819"/>
        <end position="846"/>
    </location>
</feature>
<gene>
    <name evidence="3" type="ORF">THAPSDRAFT_25750</name>
</gene>
<sequence length="1410" mass="152301">MSPSKRLTDNSSNNIPTKQGAITTATARHKKSYGKHRSSYDPRVKALVPNQRRVPLDIVFKDGAEIGKSRTADGKSIAKSSAVGGGKIAINVGSKNYNATTRTLLSNEKVTPIVMRGDRPVATGRSGVSSLSVPPVFGDKLGERSGGKKSKVGFSSNASKFKSSSNETADHRATSTSKNNSVINKAVHSRQEKSDVRSTRTASKSTARLNSFKKRLSYGATTQKEVGNANTSSNQPNYSCTDKIKGKNDERDIGNVGKLGGELRGDVREEGTSNKRKQSEKDASAKAPSSSIATAKLKSKKSKPTKAHHYDVPKPQERKAQISFPPTSMITIHTKNTTRTSNDIKIFGHLEEEDDDGDKIQFGVNHFGMSVGSAEKEIESLPKKKRALRDASNTARRKKEQEGSAKDLKELKKRRKSSNPKDPPASIHFHVPAFEVGSYGQDKNQDRKYFGLIEGITGGDFSSISQSVTRSQLVPLLVAEMDMGILPLRGRMLELPGEAMPGGWEAKVVSSESGQLQSLRISLRHHSASSIPLETQKIEDKIVSILNPRKNRTKALGEQGVLGESEFDFDDDDEGFMLNNVYIGCTSLVAFNGFTSSSESVNEAKEVSEGFLANAASRDYDGNHRLCRIVGEVDASGRSSNANQAVSGVVFPCKLDITDEYYVLILHQDFQVSAIDDEHLDNVGSYDGVAMERFAANAPVELPTADCAPHRSDNDQPTKTNLNLSGFVGDDGGSVRSGGKVVGDSFSDDFGGNDQSFGNSQDRMSTADDRCGGSEIGSRALPIDAEIIRAQEDEAGETVVVEETKIQGVVDADDIERNRGASDFNSMRQQPSFASSSPDGSRPLSGTVPVVAKAKDVLRSITTISRFEPNIVNERPNVRPTTLLAKTSADKAVAPYRTLPSQLKTPKMNTRPRIKLSKTVSFESKNAGSRPAEAETTSISSPAEAKETSSSRLSPKVRSSEAVPSTKNDGSLSAEAKTVLNSRISSGGKHSGIASSIKKNVSESVTKKPKTVIVTDLFNDCDSLFGCNIKTPSRRKSNSDLMKKFAVGDSSTEVKKAGYKPSRAQSLGGTIKPKAKRSSGGKRGKILDVSSFRDVSTLEAEPKQTPVETVLSDNQRIASRDKHEFVDDAASCTSEDAIDTLHGIVSSKSTHSENESKKVSAQPHGFDVLYGQEDLSSSICSAIEKKGHESVPVNKYDLSSRNWHDVYFGQEQLSLIDETSIVAEVLPAHGVCFGQDDLDACSDLTVTSSLERCTVIAIDHHDICFGQEQLAVIEEEEVSVARVDIPTHDICFGQEDVDGQSVLTVTSSLEHQSQETIAFHDVLFGQEHRVAINNPTNCGPVGGSMSRSKLRFAGALLLFSVLALILQSAVSTVTPKRQGDNTPLFPVPEPKVQVAVANEAAEDKSRWTWY</sequence>
<feature type="compositionally biased region" description="Polar residues" evidence="1">
    <location>
        <begin position="199"/>
        <end position="209"/>
    </location>
</feature>